<dbReference type="EMBL" id="UINC01023805">
    <property type="protein sequence ID" value="SVA96200.1"/>
    <property type="molecule type" value="Genomic_DNA"/>
</dbReference>
<dbReference type="InterPro" id="IPR014710">
    <property type="entry name" value="RmlC-like_jellyroll"/>
</dbReference>
<dbReference type="SUPFAM" id="SSF51182">
    <property type="entry name" value="RmlC-like cupins"/>
    <property type="match status" value="1"/>
</dbReference>
<dbReference type="InterPro" id="IPR011051">
    <property type="entry name" value="RmlC_Cupin_sf"/>
</dbReference>
<organism evidence="1">
    <name type="scientific">marine metagenome</name>
    <dbReference type="NCBI Taxonomy" id="408172"/>
    <lineage>
        <taxon>unclassified sequences</taxon>
        <taxon>metagenomes</taxon>
        <taxon>ecological metagenomes</taxon>
    </lineage>
</organism>
<evidence type="ECO:0008006" key="2">
    <source>
        <dbReference type="Google" id="ProtNLM"/>
    </source>
</evidence>
<dbReference type="Pfam" id="PF00908">
    <property type="entry name" value="dTDP_sugar_isom"/>
    <property type="match status" value="1"/>
</dbReference>
<dbReference type="GO" id="GO:0019305">
    <property type="term" value="P:dTDP-rhamnose biosynthetic process"/>
    <property type="evidence" value="ECO:0007669"/>
    <property type="project" value="TreeGrafter"/>
</dbReference>
<reference evidence="1" key="1">
    <citation type="submission" date="2018-05" db="EMBL/GenBank/DDBJ databases">
        <authorList>
            <person name="Lanie J.A."/>
            <person name="Ng W.-L."/>
            <person name="Kazmierczak K.M."/>
            <person name="Andrzejewski T.M."/>
            <person name="Davidsen T.M."/>
            <person name="Wayne K.J."/>
            <person name="Tettelin H."/>
            <person name="Glass J.I."/>
            <person name="Rusch D."/>
            <person name="Podicherti R."/>
            <person name="Tsui H.-C.T."/>
            <person name="Winkler M.E."/>
        </authorList>
    </citation>
    <scope>NUCLEOTIDE SEQUENCE</scope>
</reference>
<dbReference type="CDD" id="cd00438">
    <property type="entry name" value="cupin_RmlC"/>
    <property type="match status" value="1"/>
</dbReference>
<gene>
    <name evidence="1" type="ORF">METZ01_LOCUS149054</name>
</gene>
<dbReference type="GO" id="GO:0008830">
    <property type="term" value="F:dTDP-4-dehydrorhamnose 3,5-epimerase activity"/>
    <property type="evidence" value="ECO:0007669"/>
    <property type="project" value="InterPro"/>
</dbReference>
<dbReference type="PANTHER" id="PTHR21047:SF2">
    <property type="entry name" value="THYMIDINE DIPHOSPHO-4-KETO-RHAMNOSE 3,5-EPIMERASE"/>
    <property type="match status" value="1"/>
</dbReference>
<sequence length="175" mass="19988">MKVNKTPLNGLITIEPDKFQDNRGFFLETYQEERYNRAGIADVFIQDNHSHSKKGVLRGMHFQINNPQAQIVTVMHGKIFDACVDVRKESKTFGQWYGVELSDTGLSQIYMAPGFAHGFCVLSDWADLHYKVSATYDPGDEGGLLWRDENIGIQWPIDNPIISYRDDSYPLLVEL</sequence>
<dbReference type="AlphaFoldDB" id="A0A382A3V7"/>
<protein>
    <recommendedName>
        <fullName evidence="2">dTDP-4-dehydrorhamnose 3,5-epimerase</fullName>
    </recommendedName>
</protein>
<dbReference type="GO" id="GO:0000271">
    <property type="term" value="P:polysaccharide biosynthetic process"/>
    <property type="evidence" value="ECO:0007669"/>
    <property type="project" value="TreeGrafter"/>
</dbReference>
<dbReference type="InterPro" id="IPR000888">
    <property type="entry name" value="RmlC-like"/>
</dbReference>
<accession>A0A382A3V7</accession>
<dbReference type="Gene3D" id="2.60.120.10">
    <property type="entry name" value="Jelly Rolls"/>
    <property type="match status" value="1"/>
</dbReference>
<dbReference type="GO" id="GO:0005829">
    <property type="term" value="C:cytosol"/>
    <property type="evidence" value="ECO:0007669"/>
    <property type="project" value="TreeGrafter"/>
</dbReference>
<proteinExistence type="predicted"/>
<name>A0A382A3V7_9ZZZZ</name>
<dbReference type="NCBIfam" id="TIGR01221">
    <property type="entry name" value="rmlC"/>
    <property type="match status" value="1"/>
</dbReference>
<evidence type="ECO:0000313" key="1">
    <source>
        <dbReference type="EMBL" id="SVA96200.1"/>
    </source>
</evidence>
<dbReference type="PANTHER" id="PTHR21047">
    <property type="entry name" value="DTDP-6-DEOXY-D-GLUCOSE-3,5 EPIMERASE"/>
    <property type="match status" value="1"/>
</dbReference>